<comment type="caution">
    <text evidence="2">The sequence shown here is derived from an EMBL/GenBank/DDBJ whole genome shotgun (WGS) entry which is preliminary data.</text>
</comment>
<dbReference type="RefSeq" id="XP_064766511.1">
    <property type="nucleotide sequence ID" value="XM_064914266.1"/>
</dbReference>
<keyword evidence="3" id="KW-1185">Reference proteome</keyword>
<gene>
    <name evidence="2" type="ORF">BZA70DRAFT_291071</name>
</gene>
<dbReference type="GeneID" id="90039778"/>
<organism evidence="2 3">
    <name type="scientific">Myxozyma melibiosi</name>
    <dbReference type="NCBI Taxonomy" id="54550"/>
    <lineage>
        <taxon>Eukaryota</taxon>
        <taxon>Fungi</taxon>
        <taxon>Dikarya</taxon>
        <taxon>Ascomycota</taxon>
        <taxon>Saccharomycotina</taxon>
        <taxon>Lipomycetes</taxon>
        <taxon>Lipomycetales</taxon>
        <taxon>Lipomycetaceae</taxon>
        <taxon>Myxozyma</taxon>
    </lineage>
</organism>
<protein>
    <recommendedName>
        <fullName evidence="4">Ribosome biogenesis protein ALB1</fullName>
    </recommendedName>
</protein>
<evidence type="ECO:0008006" key="4">
    <source>
        <dbReference type="Google" id="ProtNLM"/>
    </source>
</evidence>
<evidence type="ECO:0000313" key="2">
    <source>
        <dbReference type="EMBL" id="KAK7203478.1"/>
    </source>
</evidence>
<evidence type="ECO:0000256" key="1">
    <source>
        <dbReference type="SAM" id="MobiDB-lite"/>
    </source>
</evidence>
<accession>A0ABR1F340</accession>
<proteinExistence type="predicted"/>
<name>A0ABR1F340_9ASCO</name>
<sequence>MPSKNSINKPKLAVKQSRKSMTGQKRATKRIAADNFKSRGIIKADSVMHSRALSRKQERKNKRNSRYMAQHGIVVEENGDVVMKIDEAKDIVGISRTQLKKEERQRLFSVDKVAGIEDVLIEMDIASSGAGTTLGGPPAAVVAAQAAAAAQ</sequence>
<feature type="region of interest" description="Disordered" evidence="1">
    <location>
        <begin position="1"/>
        <end position="28"/>
    </location>
</feature>
<reference evidence="2 3" key="1">
    <citation type="submission" date="2024-03" db="EMBL/GenBank/DDBJ databases">
        <title>Genome-scale model development and genomic sequencing of the oleaginous clade Lipomyces.</title>
        <authorList>
            <consortium name="Lawrence Berkeley National Laboratory"/>
            <person name="Czajka J.J."/>
            <person name="Han Y."/>
            <person name="Kim J."/>
            <person name="Mondo S.J."/>
            <person name="Hofstad B.A."/>
            <person name="Robles A."/>
            <person name="Haridas S."/>
            <person name="Riley R."/>
            <person name="LaButti K."/>
            <person name="Pangilinan J."/>
            <person name="Andreopoulos W."/>
            <person name="Lipzen A."/>
            <person name="Yan J."/>
            <person name="Wang M."/>
            <person name="Ng V."/>
            <person name="Grigoriev I.V."/>
            <person name="Spatafora J.W."/>
            <person name="Magnuson J.K."/>
            <person name="Baker S.E."/>
            <person name="Pomraning K.R."/>
        </authorList>
    </citation>
    <scope>NUCLEOTIDE SEQUENCE [LARGE SCALE GENOMIC DNA]</scope>
    <source>
        <strain evidence="2 3">Phaff 52-87</strain>
    </source>
</reference>
<evidence type="ECO:0000313" key="3">
    <source>
        <dbReference type="Proteomes" id="UP001498771"/>
    </source>
</evidence>
<dbReference type="EMBL" id="JBBJBU010000011">
    <property type="protein sequence ID" value="KAK7203478.1"/>
    <property type="molecule type" value="Genomic_DNA"/>
</dbReference>
<dbReference type="Proteomes" id="UP001498771">
    <property type="component" value="Unassembled WGS sequence"/>
</dbReference>